<organism evidence="6 7">
    <name type="scientific">Gluconacetobacter liquefaciens</name>
    <name type="common">Acetobacter liquefaciens</name>
    <dbReference type="NCBI Taxonomy" id="89584"/>
    <lineage>
        <taxon>Bacteria</taxon>
        <taxon>Pseudomonadati</taxon>
        <taxon>Pseudomonadota</taxon>
        <taxon>Alphaproteobacteria</taxon>
        <taxon>Acetobacterales</taxon>
        <taxon>Acetobacteraceae</taxon>
        <taxon>Gluconacetobacter</taxon>
    </lineage>
</organism>
<keyword evidence="2 4" id="KW-0238">DNA-binding</keyword>
<dbReference type="Gene3D" id="1.10.357.10">
    <property type="entry name" value="Tetracycline Repressor, domain 2"/>
    <property type="match status" value="1"/>
</dbReference>
<dbReference type="SUPFAM" id="SSF48498">
    <property type="entry name" value="Tetracyclin repressor-like, C-terminal domain"/>
    <property type="match status" value="1"/>
</dbReference>
<reference evidence="6 7" key="1">
    <citation type="submission" date="2020-04" db="EMBL/GenBank/DDBJ databases">
        <title>Description of novel Gluconacetobacter.</title>
        <authorList>
            <person name="Sombolestani A."/>
        </authorList>
    </citation>
    <scope>NUCLEOTIDE SEQUENCE [LARGE SCALE GENOMIC DNA]</scope>
    <source>
        <strain evidence="6 7">LMG 1382</strain>
    </source>
</reference>
<dbReference type="OrthoDB" id="7056813at2"/>
<dbReference type="SUPFAM" id="SSF46689">
    <property type="entry name" value="Homeodomain-like"/>
    <property type="match status" value="1"/>
</dbReference>
<proteinExistence type="predicted"/>
<keyword evidence="3" id="KW-0804">Transcription</keyword>
<dbReference type="Pfam" id="PF13305">
    <property type="entry name" value="TetR_C_33"/>
    <property type="match status" value="1"/>
</dbReference>
<protein>
    <submittedName>
        <fullName evidence="6">TetR/AcrR family transcriptional regulator</fullName>
    </submittedName>
</protein>
<keyword evidence="1" id="KW-0805">Transcription regulation</keyword>
<evidence type="ECO:0000313" key="7">
    <source>
        <dbReference type="Proteomes" id="UP000562982"/>
    </source>
</evidence>
<name>A0A7W4PCT4_GLULI</name>
<dbReference type="InterPro" id="IPR001647">
    <property type="entry name" value="HTH_TetR"/>
</dbReference>
<dbReference type="InterPro" id="IPR050109">
    <property type="entry name" value="HTH-type_TetR-like_transc_reg"/>
</dbReference>
<comment type="caution">
    <text evidence="6">The sequence shown here is derived from an EMBL/GenBank/DDBJ whole genome shotgun (WGS) entry which is preliminary data.</text>
</comment>
<feature type="domain" description="HTH tetR-type" evidence="5">
    <location>
        <begin position="28"/>
        <end position="88"/>
    </location>
</feature>
<dbReference type="EMBL" id="JABEQI010000003">
    <property type="protein sequence ID" value="MBB2186076.1"/>
    <property type="molecule type" value="Genomic_DNA"/>
</dbReference>
<dbReference type="PROSITE" id="PS50977">
    <property type="entry name" value="HTH_TETR_2"/>
    <property type="match status" value="1"/>
</dbReference>
<evidence type="ECO:0000256" key="3">
    <source>
        <dbReference type="ARBA" id="ARBA00023163"/>
    </source>
</evidence>
<dbReference type="InterPro" id="IPR036271">
    <property type="entry name" value="Tet_transcr_reg_TetR-rel_C_sf"/>
</dbReference>
<dbReference type="Proteomes" id="UP000562982">
    <property type="component" value="Unassembled WGS sequence"/>
</dbReference>
<evidence type="ECO:0000256" key="1">
    <source>
        <dbReference type="ARBA" id="ARBA00023015"/>
    </source>
</evidence>
<dbReference type="Pfam" id="PF00440">
    <property type="entry name" value="TetR_N"/>
    <property type="match status" value="1"/>
</dbReference>
<dbReference type="PANTHER" id="PTHR30055">
    <property type="entry name" value="HTH-TYPE TRANSCRIPTIONAL REGULATOR RUTR"/>
    <property type="match status" value="1"/>
</dbReference>
<accession>A0A7W4PCT4</accession>
<feature type="DNA-binding region" description="H-T-H motif" evidence="4">
    <location>
        <begin position="51"/>
        <end position="70"/>
    </location>
</feature>
<sequence length="200" mass="20943">MAASNVYTVNMCDNDNSVNIKKVAYHHGDLRAALIAEGLRLLAERDVDSLSLRAVARGVGVSATSVYRHFPDKEALLTALALEGLEQLGVAQHAAAQEAGDGCTGFAATGRAYVRFALANPALFRLIFASPVLAPAKAAGKLDTEVARLLQANAAVVAAQRGGEAATRAIEAWALVHGLAMLMLDGQIPQDETIIDKVIG</sequence>
<dbReference type="AlphaFoldDB" id="A0A7W4PCT4"/>
<dbReference type="GO" id="GO:0000976">
    <property type="term" value="F:transcription cis-regulatory region binding"/>
    <property type="evidence" value="ECO:0007669"/>
    <property type="project" value="TreeGrafter"/>
</dbReference>
<gene>
    <name evidence="6" type="ORF">HLH32_06695</name>
</gene>
<dbReference type="GO" id="GO:0003700">
    <property type="term" value="F:DNA-binding transcription factor activity"/>
    <property type="evidence" value="ECO:0007669"/>
    <property type="project" value="TreeGrafter"/>
</dbReference>
<dbReference type="PRINTS" id="PR00455">
    <property type="entry name" value="HTHTETR"/>
</dbReference>
<dbReference type="InterPro" id="IPR009057">
    <property type="entry name" value="Homeodomain-like_sf"/>
</dbReference>
<evidence type="ECO:0000256" key="2">
    <source>
        <dbReference type="ARBA" id="ARBA00023125"/>
    </source>
</evidence>
<evidence type="ECO:0000256" key="4">
    <source>
        <dbReference type="PROSITE-ProRule" id="PRU00335"/>
    </source>
</evidence>
<dbReference type="PANTHER" id="PTHR30055:SF234">
    <property type="entry name" value="HTH-TYPE TRANSCRIPTIONAL REGULATOR BETI"/>
    <property type="match status" value="1"/>
</dbReference>
<evidence type="ECO:0000259" key="5">
    <source>
        <dbReference type="PROSITE" id="PS50977"/>
    </source>
</evidence>
<dbReference type="InterPro" id="IPR025996">
    <property type="entry name" value="MT1864/Rv1816-like_C"/>
</dbReference>
<evidence type="ECO:0000313" key="6">
    <source>
        <dbReference type="EMBL" id="MBB2186076.1"/>
    </source>
</evidence>